<dbReference type="InterPro" id="IPR051163">
    <property type="entry name" value="Sodium:Solute_Symporter_SSF"/>
</dbReference>
<gene>
    <name evidence="14" type="ORF">B4U80_09647</name>
</gene>
<accession>A0A443S4M1</accession>
<dbReference type="InterPro" id="IPR001734">
    <property type="entry name" value="Na/solute_symporter"/>
</dbReference>
<reference evidence="14 15" key="1">
    <citation type="journal article" date="2018" name="Gigascience">
        <title>Genomes of trombidid mites reveal novel predicted allergens and laterally-transferred genes associated with secondary metabolism.</title>
        <authorList>
            <person name="Dong X."/>
            <person name="Chaisiri K."/>
            <person name="Xia D."/>
            <person name="Armstrong S.D."/>
            <person name="Fang Y."/>
            <person name="Donnelly M.J."/>
            <person name="Kadowaki T."/>
            <person name="McGarry J.W."/>
            <person name="Darby A.C."/>
            <person name="Makepeace B.L."/>
        </authorList>
    </citation>
    <scope>NUCLEOTIDE SEQUENCE [LARGE SCALE GENOMIC DNA]</scope>
    <source>
        <strain evidence="14">UoL-UT</strain>
    </source>
</reference>
<feature type="region of interest" description="Disordered" evidence="12">
    <location>
        <begin position="337"/>
        <end position="360"/>
    </location>
</feature>
<dbReference type="PANTHER" id="PTHR42985:SF40">
    <property type="entry name" value="LD47995P-RELATED"/>
    <property type="match status" value="1"/>
</dbReference>
<keyword evidence="10" id="KW-0739">Sodium transport</keyword>
<keyword evidence="9 13" id="KW-0472">Membrane</keyword>
<dbReference type="Gene3D" id="1.20.1730.10">
    <property type="entry name" value="Sodium/glucose cotransporter"/>
    <property type="match status" value="1"/>
</dbReference>
<feature type="transmembrane region" description="Helical" evidence="13">
    <location>
        <begin position="237"/>
        <end position="258"/>
    </location>
</feature>
<feature type="transmembrane region" description="Helical" evidence="13">
    <location>
        <begin position="183"/>
        <end position="202"/>
    </location>
</feature>
<keyword evidence="7" id="KW-0915">Sodium</keyword>
<feature type="transmembrane region" description="Helical" evidence="13">
    <location>
        <begin position="100"/>
        <end position="123"/>
    </location>
</feature>
<evidence type="ECO:0000256" key="10">
    <source>
        <dbReference type="ARBA" id="ARBA00023201"/>
    </source>
</evidence>
<feature type="non-terminal residue" evidence="14">
    <location>
        <position position="1"/>
    </location>
</feature>
<dbReference type="PROSITE" id="PS50283">
    <property type="entry name" value="NA_SOLUT_SYMP_3"/>
    <property type="match status" value="1"/>
</dbReference>
<dbReference type="InterPro" id="IPR038377">
    <property type="entry name" value="Na/Glc_symporter_sf"/>
</dbReference>
<proteinExistence type="inferred from homology"/>
<dbReference type="AlphaFoldDB" id="A0A443S4M1"/>
<comment type="similarity">
    <text evidence="2 11">Belongs to the sodium:solute symporter (SSF) (TC 2.A.21) family.</text>
</comment>
<dbReference type="GO" id="GO:0005886">
    <property type="term" value="C:plasma membrane"/>
    <property type="evidence" value="ECO:0007669"/>
    <property type="project" value="UniProtKB-SubCell"/>
</dbReference>
<dbReference type="OrthoDB" id="6358884at2759"/>
<dbReference type="GO" id="GO:0006814">
    <property type="term" value="P:sodium ion transport"/>
    <property type="evidence" value="ECO:0007669"/>
    <property type="project" value="UniProtKB-KW"/>
</dbReference>
<evidence type="ECO:0000313" key="14">
    <source>
        <dbReference type="EMBL" id="RWS22486.1"/>
    </source>
</evidence>
<feature type="transmembrane region" description="Helical" evidence="13">
    <location>
        <begin position="12"/>
        <end position="30"/>
    </location>
</feature>
<evidence type="ECO:0000256" key="9">
    <source>
        <dbReference type="ARBA" id="ARBA00023136"/>
    </source>
</evidence>
<dbReference type="STRING" id="299467.A0A443S4M1"/>
<comment type="subcellular location">
    <subcellularLocation>
        <location evidence="1">Cell membrane</location>
        <topology evidence="1">Multi-pass membrane protein</topology>
    </subcellularLocation>
</comment>
<evidence type="ECO:0000256" key="3">
    <source>
        <dbReference type="ARBA" id="ARBA00022448"/>
    </source>
</evidence>
<dbReference type="PANTHER" id="PTHR42985">
    <property type="entry name" value="SODIUM-COUPLED MONOCARBOXYLATE TRANSPORTER"/>
    <property type="match status" value="1"/>
</dbReference>
<keyword evidence="6 13" id="KW-1133">Transmembrane helix</keyword>
<evidence type="ECO:0000256" key="5">
    <source>
        <dbReference type="ARBA" id="ARBA00022692"/>
    </source>
</evidence>
<evidence type="ECO:0000256" key="13">
    <source>
        <dbReference type="SAM" id="Phobius"/>
    </source>
</evidence>
<dbReference type="Proteomes" id="UP000288716">
    <property type="component" value="Unassembled WGS sequence"/>
</dbReference>
<evidence type="ECO:0000256" key="11">
    <source>
        <dbReference type="RuleBase" id="RU362091"/>
    </source>
</evidence>
<evidence type="ECO:0000256" key="2">
    <source>
        <dbReference type="ARBA" id="ARBA00006434"/>
    </source>
</evidence>
<dbReference type="EMBL" id="NCKV01008661">
    <property type="protein sequence ID" value="RWS22486.1"/>
    <property type="molecule type" value="Genomic_DNA"/>
</dbReference>
<organism evidence="14 15">
    <name type="scientific">Leptotrombidium deliense</name>
    <dbReference type="NCBI Taxonomy" id="299467"/>
    <lineage>
        <taxon>Eukaryota</taxon>
        <taxon>Metazoa</taxon>
        <taxon>Ecdysozoa</taxon>
        <taxon>Arthropoda</taxon>
        <taxon>Chelicerata</taxon>
        <taxon>Arachnida</taxon>
        <taxon>Acari</taxon>
        <taxon>Acariformes</taxon>
        <taxon>Trombidiformes</taxon>
        <taxon>Prostigmata</taxon>
        <taxon>Anystina</taxon>
        <taxon>Parasitengona</taxon>
        <taxon>Trombiculoidea</taxon>
        <taxon>Trombiculidae</taxon>
        <taxon>Leptotrombidium</taxon>
    </lineage>
</organism>
<name>A0A443S4M1_9ACAR</name>
<evidence type="ECO:0000256" key="1">
    <source>
        <dbReference type="ARBA" id="ARBA00004651"/>
    </source>
</evidence>
<keyword evidence="15" id="KW-1185">Reference proteome</keyword>
<keyword evidence="8" id="KW-0406">Ion transport</keyword>
<dbReference type="Pfam" id="PF00474">
    <property type="entry name" value="SSF"/>
    <property type="match status" value="1"/>
</dbReference>
<evidence type="ECO:0000313" key="15">
    <source>
        <dbReference type="Proteomes" id="UP000288716"/>
    </source>
</evidence>
<protein>
    <submittedName>
        <fullName evidence="14">Sodium-coupled monocarboxylate transporter 1-like protein 2</fullName>
    </submittedName>
</protein>
<keyword evidence="5 13" id="KW-0812">Transmembrane</keyword>
<dbReference type="VEuPathDB" id="VectorBase:LDEU009554"/>
<keyword evidence="4" id="KW-1003">Cell membrane</keyword>
<feature type="transmembrane region" description="Helical" evidence="13">
    <location>
        <begin position="61"/>
        <end position="79"/>
    </location>
</feature>
<evidence type="ECO:0000256" key="12">
    <source>
        <dbReference type="SAM" id="MobiDB-lite"/>
    </source>
</evidence>
<evidence type="ECO:0000256" key="6">
    <source>
        <dbReference type="ARBA" id="ARBA00022989"/>
    </source>
</evidence>
<sequence length="360" mass="39922">GGIKAVIWSDVFQCSLMLVGIMIVTILGAIDVGLYNSFQIAQEEGRLTILNLAPGIYRSDTFWSCAIGLLVLWTGTYCVNQAQVQRYCCMSTKTKAKIAIYLSAPIIIVLTLLSVWCGIILMAKYRGCDPIAMKHIERYDQLMPYYVMQNLSHIPGLPVTWDDFLKKHFKTKSDHYRLIINKLVAALYGTLAIGVAFTIGRLGTVLQASIALSGAIAGPLLALFCLGLFFKFVNIKGALCGFIAGIALTTTIAMGSIIHKKPNIHLPLRTDLCPDQNHTIFHDDYVLPHEYEPQGLNKLFHINYYYVSTSGFIVSVIVGILVSLITRTNKREIHINGAMHEKDGKNNSALNGDHVKETRQ</sequence>
<keyword evidence="3" id="KW-0813">Transport</keyword>
<evidence type="ECO:0000256" key="4">
    <source>
        <dbReference type="ARBA" id="ARBA00022475"/>
    </source>
</evidence>
<feature type="transmembrane region" description="Helical" evidence="13">
    <location>
        <begin position="304"/>
        <end position="325"/>
    </location>
</feature>
<evidence type="ECO:0000256" key="8">
    <source>
        <dbReference type="ARBA" id="ARBA00023065"/>
    </source>
</evidence>
<dbReference type="GO" id="GO:0015293">
    <property type="term" value="F:symporter activity"/>
    <property type="evidence" value="ECO:0007669"/>
    <property type="project" value="TreeGrafter"/>
</dbReference>
<comment type="caution">
    <text evidence="14">The sequence shown here is derived from an EMBL/GenBank/DDBJ whole genome shotgun (WGS) entry which is preliminary data.</text>
</comment>
<feature type="transmembrane region" description="Helical" evidence="13">
    <location>
        <begin position="208"/>
        <end position="230"/>
    </location>
</feature>
<evidence type="ECO:0000256" key="7">
    <source>
        <dbReference type="ARBA" id="ARBA00023053"/>
    </source>
</evidence>